<evidence type="ECO:0000313" key="1">
    <source>
        <dbReference type="EMBL" id="KAJ7988150.1"/>
    </source>
</evidence>
<evidence type="ECO:0000313" key="2">
    <source>
        <dbReference type="Proteomes" id="UP001157502"/>
    </source>
</evidence>
<accession>A0ACC2F9W9</accession>
<gene>
    <name evidence="1" type="ORF">DPEC_G00320630</name>
</gene>
<reference evidence="1" key="1">
    <citation type="submission" date="2021-05" db="EMBL/GenBank/DDBJ databases">
        <authorList>
            <person name="Pan Q."/>
            <person name="Jouanno E."/>
            <person name="Zahm M."/>
            <person name="Klopp C."/>
            <person name="Cabau C."/>
            <person name="Louis A."/>
            <person name="Berthelot C."/>
            <person name="Parey E."/>
            <person name="Roest Crollius H."/>
            <person name="Montfort J."/>
            <person name="Robinson-Rechavi M."/>
            <person name="Bouchez O."/>
            <person name="Lampietro C."/>
            <person name="Lopez Roques C."/>
            <person name="Donnadieu C."/>
            <person name="Postlethwait J."/>
            <person name="Bobe J."/>
            <person name="Dillon D."/>
            <person name="Chandos A."/>
            <person name="von Hippel F."/>
            <person name="Guiguen Y."/>
        </authorList>
    </citation>
    <scope>NUCLEOTIDE SEQUENCE</scope>
    <source>
        <strain evidence="1">YG-Jan2019</strain>
    </source>
</reference>
<comment type="caution">
    <text evidence="1">The sequence shown here is derived from an EMBL/GenBank/DDBJ whole genome shotgun (WGS) entry which is preliminary data.</text>
</comment>
<name>A0ACC2F9W9_DALPE</name>
<keyword evidence="2" id="KW-1185">Reference proteome</keyword>
<proteinExistence type="predicted"/>
<dbReference type="Proteomes" id="UP001157502">
    <property type="component" value="Chromosome 31"/>
</dbReference>
<organism evidence="1 2">
    <name type="scientific">Dallia pectoralis</name>
    <name type="common">Alaska blackfish</name>
    <dbReference type="NCBI Taxonomy" id="75939"/>
    <lineage>
        <taxon>Eukaryota</taxon>
        <taxon>Metazoa</taxon>
        <taxon>Chordata</taxon>
        <taxon>Craniata</taxon>
        <taxon>Vertebrata</taxon>
        <taxon>Euteleostomi</taxon>
        <taxon>Actinopterygii</taxon>
        <taxon>Neopterygii</taxon>
        <taxon>Teleostei</taxon>
        <taxon>Protacanthopterygii</taxon>
        <taxon>Esociformes</taxon>
        <taxon>Umbridae</taxon>
        <taxon>Dallia</taxon>
    </lineage>
</organism>
<dbReference type="EMBL" id="CM055758">
    <property type="protein sequence ID" value="KAJ7988150.1"/>
    <property type="molecule type" value="Genomic_DNA"/>
</dbReference>
<sequence>MKHMVKTSKSGRFGAAFRRCKTTAVYPPLPCHRCVIKADEFCFARYRRRQFATARATSCDGISRLSQRQTRAPGQERHRPGWRYVPGQCDVSAERGPPSGRPSLGTGFDPAPLLAEVC</sequence>
<protein>
    <submittedName>
        <fullName evidence="1">Uncharacterized protein</fullName>
    </submittedName>
</protein>